<keyword evidence="2" id="KW-0732">Signal</keyword>
<name>A0AA40BQZ8_9PEZI</name>
<evidence type="ECO:0000313" key="3">
    <source>
        <dbReference type="EMBL" id="KAK0738794.1"/>
    </source>
</evidence>
<protein>
    <submittedName>
        <fullName evidence="3">Uncharacterized protein</fullName>
    </submittedName>
</protein>
<keyword evidence="1" id="KW-0812">Transmembrane</keyword>
<gene>
    <name evidence="3" type="ORF">B0T18DRAFT_450683</name>
</gene>
<accession>A0AA40BQZ8</accession>
<proteinExistence type="predicted"/>
<evidence type="ECO:0000256" key="1">
    <source>
        <dbReference type="SAM" id="Phobius"/>
    </source>
</evidence>
<keyword evidence="1" id="KW-1133">Transmembrane helix</keyword>
<reference evidence="3" key="1">
    <citation type="submission" date="2023-06" db="EMBL/GenBank/DDBJ databases">
        <title>Genome-scale phylogeny and comparative genomics of the fungal order Sordariales.</title>
        <authorList>
            <consortium name="Lawrence Berkeley National Laboratory"/>
            <person name="Hensen N."/>
            <person name="Bonometti L."/>
            <person name="Westerberg I."/>
            <person name="Brannstrom I.O."/>
            <person name="Guillou S."/>
            <person name="Cros-Aarteil S."/>
            <person name="Calhoun S."/>
            <person name="Haridas S."/>
            <person name="Kuo A."/>
            <person name="Mondo S."/>
            <person name="Pangilinan J."/>
            <person name="Riley R."/>
            <person name="LaButti K."/>
            <person name="Andreopoulos B."/>
            <person name="Lipzen A."/>
            <person name="Chen C."/>
            <person name="Yanf M."/>
            <person name="Daum C."/>
            <person name="Ng V."/>
            <person name="Clum A."/>
            <person name="Steindorff A."/>
            <person name="Ohm R."/>
            <person name="Martin F."/>
            <person name="Silar P."/>
            <person name="Natvig D."/>
            <person name="Lalanne C."/>
            <person name="Gautier V."/>
            <person name="Ament-velasquez S.L."/>
            <person name="Kruys A."/>
            <person name="Hutchinson M.I."/>
            <person name="Powell A.J."/>
            <person name="Barry K."/>
            <person name="Miller A.N."/>
            <person name="Grigoriev I.V."/>
            <person name="Debuchy R."/>
            <person name="Gladieux P."/>
            <person name="Thoren M.H."/>
            <person name="Johannesson H."/>
        </authorList>
    </citation>
    <scope>NUCLEOTIDE SEQUENCE</scope>
    <source>
        <strain evidence="3">SMH3187-1</strain>
    </source>
</reference>
<dbReference type="Proteomes" id="UP001172155">
    <property type="component" value="Unassembled WGS sequence"/>
</dbReference>
<dbReference type="AlphaFoldDB" id="A0AA40BQZ8"/>
<keyword evidence="4" id="KW-1185">Reference proteome</keyword>
<dbReference type="EMBL" id="JAUKUD010000007">
    <property type="protein sequence ID" value="KAK0738794.1"/>
    <property type="molecule type" value="Genomic_DNA"/>
</dbReference>
<comment type="caution">
    <text evidence="3">The sequence shown here is derived from an EMBL/GenBank/DDBJ whole genome shotgun (WGS) entry which is preliminary data.</text>
</comment>
<organism evidence="3 4">
    <name type="scientific">Schizothecium vesticola</name>
    <dbReference type="NCBI Taxonomy" id="314040"/>
    <lineage>
        <taxon>Eukaryota</taxon>
        <taxon>Fungi</taxon>
        <taxon>Dikarya</taxon>
        <taxon>Ascomycota</taxon>
        <taxon>Pezizomycotina</taxon>
        <taxon>Sordariomycetes</taxon>
        <taxon>Sordariomycetidae</taxon>
        <taxon>Sordariales</taxon>
        <taxon>Schizotheciaceae</taxon>
        <taxon>Schizothecium</taxon>
    </lineage>
</organism>
<evidence type="ECO:0000256" key="2">
    <source>
        <dbReference type="SAM" id="SignalP"/>
    </source>
</evidence>
<feature type="transmembrane region" description="Helical" evidence="1">
    <location>
        <begin position="142"/>
        <end position="162"/>
    </location>
</feature>
<evidence type="ECO:0000313" key="4">
    <source>
        <dbReference type="Proteomes" id="UP001172155"/>
    </source>
</evidence>
<feature type="chain" id="PRO_5041209284" evidence="2">
    <location>
        <begin position="18"/>
        <end position="164"/>
    </location>
</feature>
<keyword evidence="1" id="KW-0472">Membrane</keyword>
<feature type="signal peptide" evidence="2">
    <location>
        <begin position="1"/>
        <end position="17"/>
    </location>
</feature>
<sequence>MHPLLALTLPLLPLALAQQVTLSSPDLSKPVDLSRNVIISWTIQPYAPEELEAEVDIWYTIKSLGFSYRIATNHSNAPDSERTFVWDPAWVVDGLVKGNNTVMKGKVNEFKLKFHEKNTTAGSGITTKEFEIVGPPSLRMSAAGRVVVGGWAAAIVVGLGMLMI</sequence>